<dbReference type="EMBL" id="JACEIK010001100">
    <property type="protein sequence ID" value="MCD7465959.1"/>
    <property type="molecule type" value="Genomic_DNA"/>
</dbReference>
<accession>A0ABS8T3K2</accession>
<feature type="region of interest" description="Disordered" evidence="1">
    <location>
        <begin position="64"/>
        <end position="84"/>
    </location>
</feature>
<sequence length="140" mass="16288">MKREIGWLARFVRSTLERWKWTNAVSLLRLLVGERGRFGVARERRRKGCGGSCEKRTTEVRWREAGPKEVGRKRRKRSGEERGEGAVALGCCLAGDGRRWEERVERREEWAAARERGENEKCFRVLGCHETMSLDYDAFG</sequence>
<protein>
    <submittedName>
        <fullName evidence="2">Uncharacterized protein</fullName>
    </submittedName>
</protein>
<comment type="caution">
    <text evidence="2">The sequence shown here is derived from an EMBL/GenBank/DDBJ whole genome shotgun (WGS) entry which is preliminary data.</text>
</comment>
<evidence type="ECO:0000256" key="1">
    <source>
        <dbReference type="SAM" id="MobiDB-lite"/>
    </source>
</evidence>
<proteinExistence type="predicted"/>
<name>A0ABS8T3K2_DATST</name>
<evidence type="ECO:0000313" key="2">
    <source>
        <dbReference type="EMBL" id="MCD7465959.1"/>
    </source>
</evidence>
<evidence type="ECO:0000313" key="3">
    <source>
        <dbReference type="Proteomes" id="UP000823775"/>
    </source>
</evidence>
<gene>
    <name evidence="2" type="ORF">HAX54_002238</name>
</gene>
<reference evidence="2 3" key="1">
    <citation type="journal article" date="2021" name="BMC Genomics">
        <title>Datura genome reveals duplications of psychoactive alkaloid biosynthetic genes and high mutation rate following tissue culture.</title>
        <authorList>
            <person name="Rajewski A."/>
            <person name="Carter-House D."/>
            <person name="Stajich J."/>
            <person name="Litt A."/>
        </authorList>
    </citation>
    <scope>NUCLEOTIDE SEQUENCE [LARGE SCALE GENOMIC DNA]</scope>
    <source>
        <strain evidence="2">AR-01</strain>
    </source>
</reference>
<organism evidence="2 3">
    <name type="scientific">Datura stramonium</name>
    <name type="common">Jimsonweed</name>
    <name type="synonym">Common thornapple</name>
    <dbReference type="NCBI Taxonomy" id="4076"/>
    <lineage>
        <taxon>Eukaryota</taxon>
        <taxon>Viridiplantae</taxon>
        <taxon>Streptophyta</taxon>
        <taxon>Embryophyta</taxon>
        <taxon>Tracheophyta</taxon>
        <taxon>Spermatophyta</taxon>
        <taxon>Magnoliopsida</taxon>
        <taxon>eudicotyledons</taxon>
        <taxon>Gunneridae</taxon>
        <taxon>Pentapetalae</taxon>
        <taxon>asterids</taxon>
        <taxon>lamiids</taxon>
        <taxon>Solanales</taxon>
        <taxon>Solanaceae</taxon>
        <taxon>Solanoideae</taxon>
        <taxon>Datureae</taxon>
        <taxon>Datura</taxon>
    </lineage>
</organism>
<keyword evidence="3" id="KW-1185">Reference proteome</keyword>
<dbReference type="Proteomes" id="UP000823775">
    <property type="component" value="Unassembled WGS sequence"/>
</dbReference>